<accession>A0A2G5E8B9</accession>
<sequence length="179" mass="20538">MAWNMIMALLFSISLVSFWLTFLQISIPCDNIEVDQYMFNLYILLTHILYLHNSVRSLENWYYRILILMTGNLKNAKIAVDALSVCQSINGWEMMIPLAFFAGVAIGSGWQAFVAYINIACYYIVGVPLGILMGWVFHFGVMVRTKDYMFSVYLINQRSKKYLSQHYVGGQEPDLKSSG</sequence>
<evidence type="ECO:0000313" key="4">
    <source>
        <dbReference type="Proteomes" id="UP000230069"/>
    </source>
</evidence>
<dbReference type="Proteomes" id="UP000230069">
    <property type="component" value="Unassembled WGS sequence"/>
</dbReference>
<keyword evidence="1" id="KW-0472">Membrane</keyword>
<feature type="transmembrane region" description="Helical" evidence="1">
    <location>
        <begin position="98"/>
        <end position="117"/>
    </location>
</feature>
<evidence type="ECO:0008006" key="5">
    <source>
        <dbReference type="Google" id="ProtNLM"/>
    </source>
</evidence>
<feature type="chain" id="PRO_5013861965" description="ABC transmembrane type-1 domain-containing protein" evidence="2">
    <location>
        <begin position="19"/>
        <end position="179"/>
    </location>
</feature>
<dbReference type="STRING" id="218851.A0A2G5E8B9"/>
<dbReference type="AlphaFoldDB" id="A0A2G5E8B9"/>
<dbReference type="OrthoDB" id="1741600at2759"/>
<evidence type="ECO:0000256" key="1">
    <source>
        <dbReference type="SAM" id="Phobius"/>
    </source>
</evidence>
<organism evidence="3 4">
    <name type="scientific">Aquilegia coerulea</name>
    <name type="common">Rocky mountain columbine</name>
    <dbReference type="NCBI Taxonomy" id="218851"/>
    <lineage>
        <taxon>Eukaryota</taxon>
        <taxon>Viridiplantae</taxon>
        <taxon>Streptophyta</taxon>
        <taxon>Embryophyta</taxon>
        <taxon>Tracheophyta</taxon>
        <taxon>Spermatophyta</taxon>
        <taxon>Magnoliopsida</taxon>
        <taxon>Ranunculales</taxon>
        <taxon>Ranunculaceae</taxon>
        <taxon>Thalictroideae</taxon>
        <taxon>Aquilegia</taxon>
    </lineage>
</organism>
<keyword evidence="4" id="KW-1185">Reference proteome</keyword>
<dbReference type="EMBL" id="KZ305027">
    <property type="protein sequence ID" value="PIA51985.1"/>
    <property type="molecule type" value="Genomic_DNA"/>
</dbReference>
<feature type="transmembrane region" description="Helical" evidence="1">
    <location>
        <begin position="38"/>
        <end position="55"/>
    </location>
</feature>
<reference evidence="3 4" key="1">
    <citation type="submission" date="2017-09" db="EMBL/GenBank/DDBJ databases">
        <title>WGS assembly of Aquilegia coerulea Goldsmith.</title>
        <authorList>
            <person name="Hodges S."/>
            <person name="Kramer E."/>
            <person name="Nordborg M."/>
            <person name="Tomkins J."/>
            <person name="Borevitz J."/>
            <person name="Derieg N."/>
            <person name="Yan J."/>
            <person name="Mihaltcheva S."/>
            <person name="Hayes R.D."/>
            <person name="Rokhsar D."/>
        </authorList>
    </citation>
    <scope>NUCLEOTIDE SEQUENCE [LARGE SCALE GENOMIC DNA]</scope>
    <source>
        <strain evidence="4">cv. Goldsmith</strain>
    </source>
</reference>
<proteinExistence type="predicted"/>
<feature type="transmembrane region" description="Helical" evidence="1">
    <location>
        <begin position="123"/>
        <end position="143"/>
    </location>
</feature>
<dbReference type="InParanoid" id="A0A2G5E8B9"/>
<keyword evidence="1" id="KW-1133">Transmembrane helix</keyword>
<evidence type="ECO:0000256" key="2">
    <source>
        <dbReference type="SAM" id="SignalP"/>
    </source>
</evidence>
<keyword evidence="1" id="KW-0812">Transmembrane</keyword>
<dbReference type="PANTHER" id="PTHR11206">
    <property type="entry name" value="MULTIDRUG RESISTANCE PROTEIN"/>
    <property type="match status" value="1"/>
</dbReference>
<feature type="signal peptide" evidence="2">
    <location>
        <begin position="1"/>
        <end position="18"/>
    </location>
</feature>
<gene>
    <name evidence="3" type="ORF">AQUCO_01000096v1</name>
</gene>
<evidence type="ECO:0000313" key="3">
    <source>
        <dbReference type="EMBL" id="PIA51985.1"/>
    </source>
</evidence>
<protein>
    <recommendedName>
        <fullName evidence="5">ABC transmembrane type-1 domain-containing protein</fullName>
    </recommendedName>
</protein>
<keyword evidence="2" id="KW-0732">Signal</keyword>
<name>A0A2G5E8B9_AQUCA</name>